<dbReference type="AlphaFoldDB" id="A0A803LJ62"/>
<reference evidence="2" key="2">
    <citation type="submission" date="2021-03" db="UniProtKB">
        <authorList>
            <consortium name="EnsemblPlants"/>
        </authorList>
    </citation>
    <scope>IDENTIFICATION</scope>
</reference>
<reference evidence="2" key="1">
    <citation type="journal article" date="2017" name="Nature">
        <title>The genome of Chenopodium quinoa.</title>
        <authorList>
            <person name="Jarvis D.E."/>
            <person name="Ho Y.S."/>
            <person name="Lightfoot D.J."/>
            <person name="Schmoeckel S.M."/>
            <person name="Li B."/>
            <person name="Borm T.J.A."/>
            <person name="Ohyanagi H."/>
            <person name="Mineta K."/>
            <person name="Michell C.T."/>
            <person name="Saber N."/>
            <person name="Kharbatia N.M."/>
            <person name="Rupper R.R."/>
            <person name="Sharp A.R."/>
            <person name="Dally N."/>
            <person name="Boughton B.A."/>
            <person name="Woo Y.H."/>
            <person name="Gao G."/>
            <person name="Schijlen E.G.W.M."/>
            <person name="Guo X."/>
            <person name="Momin A.A."/>
            <person name="Negrao S."/>
            <person name="Al-Babili S."/>
            <person name="Gehring C."/>
            <person name="Roessner U."/>
            <person name="Jung C."/>
            <person name="Murphy K."/>
            <person name="Arold S.T."/>
            <person name="Gojobori T."/>
            <person name="van der Linden C.G."/>
            <person name="van Loo E.N."/>
            <person name="Jellen E.N."/>
            <person name="Maughan P.J."/>
            <person name="Tester M."/>
        </authorList>
    </citation>
    <scope>NUCLEOTIDE SEQUENCE [LARGE SCALE GENOMIC DNA]</scope>
    <source>
        <strain evidence="2">cv. PI 614886</strain>
    </source>
</reference>
<feature type="transmembrane region" description="Helical" evidence="1">
    <location>
        <begin position="35"/>
        <end position="54"/>
    </location>
</feature>
<dbReference type="Proteomes" id="UP000596660">
    <property type="component" value="Unplaced"/>
</dbReference>
<dbReference type="PANTHER" id="PTHR36714:SF1">
    <property type="entry name" value="T23E23.1"/>
    <property type="match status" value="1"/>
</dbReference>
<feature type="transmembrane region" description="Helical" evidence="1">
    <location>
        <begin position="60"/>
        <end position="79"/>
    </location>
</feature>
<feature type="transmembrane region" description="Helical" evidence="1">
    <location>
        <begin position="123"/>
        <end position="150"/>
    </location>
</feature>
<dbReference type="Gramene" id="AUR62014009-RA">
    <property type="protein sequence ID" value="AUR62014009-RA:cds"/>
    <property type="gene ID" value="AUR62014009"/>
</dbReference>
<dbReference type="EnsemblPlants" id="AUR62014009-RA">
    <property type="protein sequence ID" value="AUR62014009-RA:cds"/>
    <property type="gene ID" value="AUR62014009"/>
</dbReference>
<keyword evidence="1" id="KW-0812">Transmembrane</keyword>
<feature type="transmembrane region" description="Helical" evidence="1">
    <location>
        <begin position="91"/>
        <end position="111"/>
    </location>
</feature>
<organism evidence="2 3">
    <name type="scientific">Chenopodium quinoa</name>
    <name type="common">Quinoa</name>
    <dbReference type="NCBI Taxonomy" id="63459"/>
    <lineage>
        <taxon>Eukaryota</taxon>
        <taxon>Viridiplantae</taxon>
        <taxon>Streptophyta</taxon>
        <taxon>Embryophyta</taxon>
        <taxon>Tracheophyta</taxon>
        <taxon>Spermatophyta</taxon>
        <taxon>Magnoliopsida</taxon>
        <taxon>eudicotyledons</taxon>
        <taxon>Gunneridae</taxon>
        <taxon>Pentapetalae</taxon>
        <taxon>Caryophyllales</taxon>
        <taxon>Chenopodiaceae</taxon>
        <taxon>Chenopodioideae</taxon>
        <taxon>Atripliceae</taxon>
        <taxon>Chenopodium</taxon>
    </lineage>
</organism>
<accession>A0A803LJ62</accession>
<protein>
    <submittedName>
        <fullName evidence="2">Uncharacterized protein</fullName>
    </submittedName>
</protein>
<proteinExistence type="predicted"/>
<dbReference type="PANTHER" id="PTHR36714">
    <property type="entry name" value="T23E23.1"/>
    <property type="match status" value="1"/>
</dbReference>
<keyword evidence="1" id="KW-1133">Transmembrane helix</keyword>
<keyword evidence="3" id="KW-1185">Reference proteome</keyword>
<evidence type="ECO:0000313" key="2">
    <source>
        <dbReference type="EnsemblPlants" id="AUR62014009-RA:cds"/>
    </source>
</evidence>
<evidence type="ECO:0000256" key="1">
    <source>
        <dbReference type="SAM" id="Phobius"/>
    </source>
</evidence>
<name>A0A803LJ62_CHEQI</name>
<dbReference type="OMA" id="IFFQERI"/>
<evidence type="ECO:0000313" key="3">
    <source>
        <dbReference type="Proteomes" id="UP000596660"/>
    </source>
</evidence>
<sequence>MKKNKNSGFETECSKMISIPTIMHLRKPLEILKSAVKIITIHSVIFFGLLYKYLEWSALWNMSMVISVMGEQTGIAAFGMSNYYGKHCKKIGFQLMPGFFVFGHVLRLLCLYARSYDENLADLWITCIVIVLVLVGNLVKWVAFLLYYYYCKQQIMGKKVDDHNKLEKSVNAADLP</sequence>
<keyword evidence="1" id="KW-0472">Membrane</keyword>